<dbReference type="OrthoDB" id="7813104at2759"/>
<evidence type="ECO:0000256" key="1">
    <source>
        <dbReference type="RuleBase" id="RU367043"/>
    </source>
</evidence>
<comment type="domain">
    <text evidence="1">The twin CX3C motif contains 4 conserved Cys residues that form 2 disulfide bonds in the mitochondrial intermembrane space.</text>
</comment>
<protein>
    <recommendedName>
        <fullName evidence="1">Mitochondrial import inner membrane translocase subunit</fullName>
    </recommendedName>
</protein>
<dbReference type="Pfam" id="PF02953">
    <property type="entry name" value="zf-Tim10_DDP"/>
    <property type="match status" value="1"/>
</dbReference>
<keyword evidence="1" id="KW-0143">Chaperone</keyword>
<keyword evidence="1" id="KW-0999">Mitochondrion inner membrane</keyword>
<dbReference type="EMBL" id="JAFCMP010000501">
    <property type="protein sequence ID" value="KAG5179040.1"/>
    <property type="molecule type" value="Genomic_DNA"/>
</dbReference>
<evidence type="ECO:0000313" key="3">
    <source>
        <dbReference type="EMBL" id="KAG5179040.1"/>
    </source>
</evidence>
<keyword evidence="1" id="KW-0653">Protein transport</keyword>
<dbReference type="InterPro" id="IPR035427">
    <property type="entry name" value="Tim10-like_dom_sf"/>
</dbReference>
<reference evidence="3" key="1">
    <citation type="submission" date="2021-02" db="EMBL/GenBank/DDBJ databases">
        <title>First Annotated Genome of the Yellow-green Alga Tribonema minus.</title>
        <authorList>
            <person name="Mahan K.M."/>
        </authorList>
    </citation>
    <scope>NUCLEOTIDE SEQUENCE</scope>
    <source>
        <strain evidence="3">UTEX B ZZ1240</strain>
    </source>
</reference>
<accession>A0A835YPH8</accession>
<organism evidence="3 4">
    <name type="scientific">Tribonema minus</name>
    <dbReference type="NCBI Taxonomy" id="303371"/>
    <lineage>
        <taxon>Eukaryota</taxon>
        <taxon>Sar</taxon>
        <taxon>Stramenopiles</taxon>
        <taxon>Ochrophyta</taxon>
        <taxon>PX clade</taxon>
        <taxon>Xanthophyceae</taxon>
        <taxon>Tribonematales</taxon>
        <taxon>Tribonemataceae</taxon>
        <taxon>Tribonema</taxon>
    </lineage>
</organism>
<comment type="function">
    <text evidence="1">Mitochondrial intermembrane chaperone that participates in the import and insertion of some multi-pass transmembrane proteins into the mitochondrial inner membrane. Also required for the transfer of beta-barrel precursors from the TOM complex to the sorting and assembly machinery (SAM complex) of the outer membrane. Acts as a chaperone-like protein that protects the hydrophobic precursors from aggregation and guide them through the mitochondrial intermembrane space.</text>
</comment>
<keyword evidence="1" id="KW-0813">Transport</keyword>
<dbReference type="GO" id="GO:0005743">
    <property type="term" value="C:mitochondrial inner membrane"/>
    <property type="evidence" value="ECO:0007669"/>
    <property type="project" value="UniProtKB-SubCell"/>
</dbReference>
<dbReference type="InterPro" id="IPR004217">
    <property type="entry name" value="Tim10-like"/>
</dbReference>
<dbReference type="Proteomes" id="UP000664859">
    <property type="component" value="Unassembled WGS sequence"/>
</dbReference>
<dbReference type="GO" id="GO:0015031">
    <property type="term" value="P:protein transport"/>
    <property type="evidence" value="ECO:0007669"/>
    <property type="project" value="UniProtKB-KW"/>
</dbReference>
<comment type="caution">
    <text evidence="3">The sequence shown here is derived from an EMBL/GenBank/DDBJ whole genome shotgun (WGS) entry which is preliminary data.</text>
</comment>
<comment type="subcellular location">
    <subcellularLocation>
        <location evidence="1">Mitochondrion inner membrane</location>
        <topology evidence="1">Peripheral membrane protein</topology>
        <orientation evidence="1">Intermembrane side</orientation>
    </subcellularLocation>
</comment>
<keyword evidence="4" id="KW-1185">Reference proteome</keyword>
<gene>
    <name evidence="3" type="ORF">JKP88DRAFT_188122</name>
</gene>
<keyword evidence="1" id="KW-0811">Translocation</keyword>
<keyword evidence="1" id="KW-1015">Disulfide bond</keyword>
<comment type="similarity">
    <text evidence="1">Belongs to the small Tim family.</text>
</comment>
<feature type="domain" description="Tim10-like" evidence="2">
    <location>
        <begin position="16"/>
        <end position="76"/>
    </location>
</feature>
<keyword evidence="1" id="KW-0496">Mitochondrion</keyword>
<comment type="subunit">
    <text evidence="1">Heterohexamer.</text>
</comment>
<keyword evidence="1" id="KW-0472">Membrane</keyword>
<dbReference type="Gene3D" id="1.10.287.810">
    <property type="entry name" value="Mitochondrial import inner membrane translocase subunit tim13 like domains"/>
    <property type="match status" value="1"/>
</dbReference>
<dbReference type="SUPFAM" id="SSF144122">
    <property type="entry name" value="Tim10-like"/>
    <property type="match status" value="1"/>
</dbReference>
<dbReference type="AlphaFoldDB" id="A0A835YPH8"/>
<proteinExistence type="inferred from homology"/>
<name>A0A835YPH8_9STRA</name>
<evidence type="ECO:0000259" key="2">
    <source>
        <dbReference type="Pfam" id="PF02953"/>
    </source>
</evidence>
<sequence length="84" mass="9322">MATGITQEQADAFIAQTRMQAEQASMQELLSKLTSTCFTKCAKPSKGDRLDSGEQSCLALCMDRYVDTMQLVNKAVVDRQDRRG</sequence>
<evidence type="ECO:0000313" key="4">
    <source>
        <dbReference type="Proteomes" id="UP000664859"/>
    </source>
</evidence>